<reference evidence="2" key="2">
    <citation type="journal article" date="2018" name="BMC Genomics">
        <title>Whole genome sequencing and function prediction of 133 gut anaerobes isolated from chicken caecum in pure cultures.</title>
        <authorList>
            <person name="Medvecky M."/>
            <person name="Cejkova D."/>
            <person name="Polansky O."/>
            <person name="Karasova D."/>
            <person name="Kubasova T."/>
            <person name="Cizek A."/>
            <person name="Rychlik I."/>
        </authorList>
    </citation>
    <scope>NUCLEOTIDE SEQUENCE</scope>
    <source>
        <strain evidence="2">An109</strain>
    </source>
</reference>
<sequence>MRIISRVKNKIKRIYDLVDFFAARIMSTVVDGKELWLIAEKVDEARDNGYWFYKYLREKHPTERAYYVIFSNSPDYAKIADLGMDNIVTPYSLRHKLLFWAAEYNVSSQPQSNYFSAFIPLRNFRKKNQKTVFLQHGIIKDNLSHGIDASVAGMDMFVTSASREQQAVIERHGYTSESCILTGLCRFDNLPLEHSVKSKQILIMPTFRHWIMAANGTYATKEEKEKFVSDEFCQMYNKLLSSKRLKETLEKYDYILVFYPHYCVQPFLECFQDAKRTERVILASNKDYDVQRLLIESDMLITDFSSIFFDFAYMKKPEAFFQFDEEKYRGGHYEEGYFKYREDAFGPVLSTVEEVLRFIEERLSKECCMEDIYKKKVDTFFAYNDQNNCERTYNTIIHYKK</sequence>
<dbReference type="InterPro" id="IPR051612">
    <property type="entry name" value="Teichoic_Acid_Biosynth"/>
</dbReference>
<evidence type="ECO:0000313" key="2">
    <source>
        <dbReference type="EMBL" id="OUQ72582.1"/>
    </source>
</evidence>
<dbReference type="Proteomes" id="UP000196036">
    <property type="component" value="Unassembled WGS sequence"/>
</dbReference>
<dbReference type="InterPro" id="IPR043148">
    <property type="entry name" value="TagF_C"/>
</dbReference>
<comment type="caution">
    <text evidence="2">The sequence shown here is derived from an EMBL/GenBank/DDBJ whole genome shotgun (WGS) entry which is preliminary data.</text>
</comment>
<dbReference type="GO" id="GO:0016020">
    <property type="term" value="C:membrane"/>
    <property type="evidence" value="ECO:0007669"/>
    <property type="project" value="InterPro"/>
</dbReference>
<dbReference type="EMBL" id="NFLW01000006">
    <property type="protein sequence ID" value="OUQ72582.1"/>
    <property type="molecule type" value="Genomic_DNA"/>
</dbReference>
<dbReference type="Gene3D" id="3.40.50.12580">
    <property type="match status" value="1"/>
</dbReference>
<dbReference type="InterPro" id="IPR007554">
    <property type="entry name" value="Glycerophosphate_synth"/>
</dbReference>
<name>A0A1Y4VR55_9BACE</name>
<organism evidence="2 3">
    <name type="scientific">Bacteroides xylanisolvens</name>
    <dbReference type="NCBI Taxonomy" id="371601"/>
    <lineage>
        <taxon>Bacteria</taxon>
        <taxon>Pseudomonadati</taxon>
        <taxon>Bacteroidota</taxon>
        <taxon>Bacteroidia</taxon>
        <taxon>Bacteroidales</taxon>
        <taxon>Bacteroidaceae</taxon>
        <taxon>Bacteroides</taxon>
    </lineage>
</organism>
<evidence type="ECO:0000313" key="3">
    <source>
        <dbReference type="Proteomes" id="UP000196036"/>
    </source>
</evidence>
<dbReference type="Proteomes" id="UP001197958">
    <property type="component" value="Unassembled WGS sequence"/>
</dbReference>
<accession>A0A1Y4VR55</accession>
<dbReference type="PANTHER" id="PTHR37316:SF3">
    <property type="entry name" value="TEICHOIC ACID GLYCEROL-PHOSPHATE TRANSFERASE"/>
    <property type="match status" value="1"/>
</dbReference>
<dbReference type="PANTHER" id="PTHR37316">
    <property type="entry name" value="TEICHOIC ACID GLYCEROL-PHOSPHATE PRIMASE"/>
    <property type="match status" value="1"/>
</dbReference>
<evidence type="ECO:0000313" key="1">
    <source>
        <dbReference type="EMBL" id="MCA4522015.1"/>
    </source>
</evidence>
<protein>
    <submittedName>
        <fullName evidence="1">CDP-glycerol glycerophosphotransferase family protein</fullName>
    </submittedName>
</protein>
<reference evidence="3" key="1">
    <citation type="submission" date="2017-04" db="EMBL/GenBank/DDBJ databases">
        <title>Function of individual gut microbiota members based on whole genome sequencing of pure cultures obtained from chicken caecum.</title>
        <authorList>
            <person name="Medvecky M."/>
            <person name="Cejkova D."/>
            <person name="Polansky O."/>
            <person name="Karasova D."/>
            <person name="Kubasova T."/>
            <person name="Cizek A."/>
            <person name="Rychlik I."/>
        </authorList>
    </citation>
    <scope>NUCLEOTIDE SEQUENCE [LARGE SCALE GENOMIC DNA]</scope>
    <source>
        <strain evidence="3">An109</strain>
    </source>
</reference>
<dbReference type="RefSeq" id="WP_087317720.1">
    <property type="nucleotide sequence ID" value="NZ_JAHOJA010000004.1"/>
</dbReference>
<dbReference type="AlphaFoldDB" id="A0A1Y4VR55"/>
<reference evidence="1" key="3">
    <citation type="submission" date="2023-08" db="EMBL/GenBank/DDBJ databases">
        <title>Mucin Metabolism Genes Underlie the Key Renovations of Bacteroides xylanisolvens Genomes in Captive Great Apes.</title>
        <authorList>
            <person name="Nishida A.H."/>
        </authorList>
    </citation>
    <scope>NUCLEOTIDE SEQUENCE</scope>
    <source>
        <strain evidence="1">P19.10B</strain>
    </source>
</reference>
<proteinExistence type="predicted"/>
<dbReference type="Pfam" id="PF04464">
    <property type="entry name" value="Glyphos_transf"/>
    <property type="match status" value="1"/>
</dbReference>
<dbReference type="EMBL" id="JAIWWW010000005">
    <property type="protein sequence ID" value="MCA4522015.1"/>
    <property type="molecule type" value="Genomic_DNA"/>
</dbReference>
<dbReference type="SUPFAM" id="SSF53756">
    <property type="entry name" value="UDP-Glycosyltransferase/glycogen phosphorylase"/>
    <property type="match status" value="1"/>
</dbReference>
<gene>
    <name evidence="2" type="ORF">B5E52_04940</name>
    <name evidence="1" type="ORF">LDZ35_02135</name>
</gene>
<dbReference type="GO" id="GO:0047355">
    <property type="term" value="F:CDP-glycerol glycerophosphotransferase activity"/>
    <property type="evidence" value="ECO:0007669"/>
    <property type="project" value="InterPro"/>
</dbReference>